<dbReference type="CDD" id="cd12797">
    <property type="entry name" value="M23_peptidase"/>
    <property type="match status" value="1"/>
</dbReference>
<dbReference type="PANTHER" id="PTHR21666">
    <property type="entry name" value="PEPTIDASE-RELATED"/>
    <property type="match status" value="1"/>
</dbReference>
<dbReference type="Gene3D" id="2.70.70.10">
    <property type="entry name" value="Glucose Permease (Domain IIA)"/>
    <property type="match status" value="1"/>
</dbReference>
<keyword evidence="2" id="KW-1133">Transmembrane helix</keyword>
<dbReference type="EMBL" id="FZOH01000001">
    <property type="protein sequence ID" value="SNR86919.1"/>
    <property type="molecule type" value="Genomic_DNA"/>
</dbReference>
<dbReference type="SUPFAM" id="SSF51261">
    <property type="entry name" value="Duplicated hybrid motif"/>
    <property type="match status" value="1"/>
</dbReference>
<evidence type="ECO:0000256" key="1">
    <source>
        <dbReference type="SAM" id="MobiDB-lite"/>
    </source>
</evidence>
<dbReference type="Proteomes" id="UP000198386">
    <property type="component" value="Unassembled WGS sequence"/>
</dbReference>
<proteinExistence type="predicted"/>
<evidence type="ECO:0000313" key="5">
    <source>
        <dbReference type="Proteomes" id="UP000198386"/>
    </source>
</evidence>
<evidence type="ECO:0000259" key="3">
    <source>
        <dbReference type="Pfam" id="PF01551"/>
    </source>
</evidence>
<feature type="region of interest" description="Disordered" evidence="1">
    <location>
        <begin position="1"/>
        <end position="92"/>
    </location>
</feature>
<accession>A0A238ZUL2</accession>
<name>A0A238ZUL2_9ACTN</name>
<reference evidence="5" key="1">
    <citation type="submission" date="2017-06" db="EMBL/GenBank/DDBJ databases">
        <authorList>
            <person name="Varghese N."/>
            <person name="Submissions S."/>
        </authorList>
    </citation>
    <scope>NUCLEOTIDE SEQUENCE [LARGE SCALE GENOMIC DNA]</scope>
    <source>
        <strain evidence="5">DSM 45423</strain>
    </source>
</reference>
<dbReference type="GO" id="GO:0004222">
    <property type="term" value="F:metalloendopeptidase activity"/>
    <property type="evidence" value="ECO:0007669"/>
    <property type="project" value="TreeGrafter"/>
</dbReference>
<dbReference type="RefSeq" id="WP_245816907.1">
    <property type="nucleotide sequence ID" value="NZ_FZOH01000001.1"/>
</dbReference>
<dbReference type="InterPro" id="IPR050570">
    <property type="entry name" value="Cell_wall_metabolism_enzyme"/>
</dbReference>
<keyword evidence="2" id="KW-0812">Transmembrane</keyword>
<feature type="compositionally biased region" description="Low complexity" evidence="1">
    <location>
        <begin position="1"/>
        <end position="17"/>
    </location>
</feature>
<dbReference type="InterPro" id="IPR016047">
    <property type="entry name" value="M23ase_b-sheet_dom"/>
</dbReference>
<feature type="transmembrane region" description="Helical" evidence="2">
    <location>
        <begin position="97"/>
        <end position="117"/>
    </location>
</feature>
<protein>
    <submittedName>
        <fullName evidence="4">Peptidase family M23</fullName>
    </submittedName>
</protein>
<organism evidence="4 5">
    <name type="scientific">Geodermatophilus saharensis</name>
    <dbReference type="NCBI Taxonomy" id="1137994"/>
    <lineage>
        <taxon>Bacteria</taxon>
        <taxon>Bacillati</taxon>
        <taxon>Actinomycetota</taxon>
        <taxon>Actinomycetes</taxon>
        <taxon>Geodermatophilales</taxon>
        <taxon>Geodermatophilaceae</taxon>
        <taxon>Geodermatophilus</taxon>
    </lineage>
</organism>
<evidence type="ECO:0000313" key="4">
    <source>
        <dbReference type="EMBL" id="SNR86919.1"/>
    </source>
</evidence>
<keyword evidence="2" id="KW-0472">Membrane</keyword>
<keyword evidence="5" id="KW-1185">Reference proteome</keyword>
<feature type="domain" description="M23ase beta-sheet core" evidence="3">
    <location>
        <begin position="195"/>
        <end position="292"/>
    </location>
</feature>
<feature type="compositionally biased region" description="Low complexity" evidence="1">
    <location>
        <begin position="36"/>
        <end position="83"/>
    </location>
</feature>
<evidence type="ECO:0000256" key="2">
    <source>
        <dbReference type="SAM" id="Phobius"/>
    </source>
</evidence>
<dbReference type="PANTHER" id="PTHR21666:SF270">
    <property type="entry name" value="MUREIN HYDROLASE ACTIVATOR ENVC"/>
    <property type="match status" value="1"/>
</dbReference>
<dbReference type="AlphaFoldDB" id="A0A238ZUL2"/>
<dbReference type="Pfam" id="PF01551">
    <property type="entry name" value="Peptidase_M23"/>
    <property type="match status" value="1"/>
</dbReference>
<dbReference type="InterPro" id="IPR011055">
    <property type="entry name" value="Dup_hybrid_motif"/>
</dbReference>
<sequence length="303" mass="30721">MTALVEPAAGRAPAEPEATGRIPGLRPVAPVPPAAVLPARTTRRAPAASGTDAPAAAEATSEAEAPGSEAPGSEAPGSGASRAAARRSVRRPPGRRGALWLAALVVGAVVAAVPGFTGSTAGPVTASAADYGLGAADLGFTGDMDDAGVRQGITQAEAAVRLSELAASRAAREPETVLPTSGRMTTCFCMRWGSMHYGIDLAAPLGTPIFAATDGVVLRAGRASGYGNAVYIQDADGNVHVYGHMRYYDVAAGDIVHAGDQIAKVGNEGQSTGPHLHYEIHRGGMTGRPIDPEEFLAERGVTV</sequence>
<gene>
    <name evidence="4" type="ORF">SAMN04488107_0341</name>
</gene>